<feature type="domain" description="DUF1980" evidence="3">
    <location>
        <begin position="15"/>
        <end position="122"/>
    </location>
</feature>
<dbReference type="InterPro" id="IPR048493">
    <property type="entry name" value="DUF1980_N"/>
</dbReference>
<dbReference type="Pfam" id="PF09323">
    <property type="entry name" value="DUF1980"/>
    <property type="match status" value="1"/>
</dbReference>
<dbReference type="NCBIfam" id="TIGR03943">
    <property type="entry name" value="TIGR03943 family putative permease subunit"/>
    <property type="match status" value="1"/>
</dbReference>
<dbReference type="PANTHER" id="PTHR40047">
    <property type="entry name" value="UPF0703 PROTEIN YCGQ"/>
    <property type="match status" value="1"/>
</dbReference>
<feature type="transmembrane region" description="Helical" evidence="2">
    <location>
        <begin position="92"/>
        <end position="113"/>
    </location>
</feature>
<name>A0AA95MZ04_9BACI</name>
<feature type="region of interest" description="Disordered" evidence="1">
    <location>
        <begin position="137"/>
        <end position="162"/>
    </location>
</feature>
<proteinExistence type="predicted"/>
<evidence type="ECO:0000259" key="4">
    <source>
        <dbReference type="Pfam" id="PF21537"/>
    </source>
</evidence>
<dbReference type="PANTHER" id="PTHR40047:SF1">
    <property type="entry name" value="UPF0703 PROTEIN YCGQ"/>
    <property type="match status" value="1"/>
</dbReference>
<dbReference type="Pfam" id="PF21537">
    <property type="entry name" value="DUF1980_C"/>
    <property type="match status" value="1"/>
</dbReference>
<keyword evidence="6" id="KW-1185">Reference proteome</keyword>
<accession>A0AA95MZ04</accession>
<reference evidence="5" key="1">
    <citation type="submission" date="2023-05" db="EMBL/GenBank/DDBJ databases">
        <title>Comparative genomics of Bacillaceae isolates and their secondary metabolite potential.</title>
        <authorList>
            <person name="Song L."/>
            <person name="Nielsen L.J."/>
            <person name="Mohite O."/>
            <person name="Xu X."/>
            <person name="Weber T."/>
            <person name="Kovacs A.T."/>
        </authorList>
    </citation>
    <scope>NUCLEOTIDE SEQUENCE</scope>
    <source>
        <strain evidence="5">XLM17</strain>
    </source>
</reference>
<feature type="compositionally biased region" description="Polar residues" evidence="1">
    <location>
        <begin position="153"/>
        <end position="162"/>
    </location>
</feature>
<dbReference type="AlphaFoldDB" id="A0AA95MZ04"/>
<dbReference type="KEGG" id="nnv:QNH39_13290"/>
<evidence type="ECO:0000259" key="3">
    <source>
        <dbReference type="Pfam" id="PF09323"/>
    </source>
</evidence>
<feature type="transmembrane region" description="Helical" evidence="2">
    <location>
        <begin position="20"/>
        <end position="41"/>
    </location>
</feature>
<evidence type="ECO:0000313" key="6">
    <source>
        <dbReference type="Proteomes" id="UP001178288"/>
    </source>
</evidence>
<evidence type="ECO:0000313" key="5">
    <source>
        <dbReference type="EMBL" id="WHY88743.1"/>
    </source>
</evidence>
<dbReference type="RefSeq" id="WP_066087114.1">
    <property type="nucleotide sequence ID" value="NZ_CP126114.1"/>
</dbReference>
<evidence type="ECO:0000256" key="1">
    <source>
        <dbReference type="SAM" id="MobiDB-lite"/>
    </source>
</evidence>
<dbReference type="Proteomes" id="UP001178288">
    <property type="component" value="Chromosome"/>
</dbReference>
<keyword evidence="2" id="KW-0812">Transmembrane</keyword>
<feature type="domain" description="DUF1980" evidence="4">
    <location>
        <begin position="167"/>
        <end position="296"/>
    </location>
</feature>
<dbReference type="InterPro" id="IPR048447">
    <property type="entry name" value="DUF1980_C"/>
</dbReference>
<keyword evidence="2" id="KW-0472">Membrane</keyword>
<feature type="compositionally biased region" description="Low complexity" evidence="1">
    <location>
        <begin position="141"/>
        <end position="152"/>
    </location>
</feature>
<organism evidence="5 6">
    <name type="scientific">Neobacillus novalis</name>
    <dbReference type="NCBI Taxonomy" id="220687"/>
    <lineage>
        <taxon>Bacteria</taxon>
        <taxon>Bacillati</taxon>
        <taxon>Bacillota</taxon>
        <taxon>Bacilli</taxon>
        <taxon>Bacillales</taxon>
        <taxon>Bacillaceae</taxon>
        <taxon>Neobacillus</taxon>
    </lineage>
</organism>
<gene>
    <name evidence="5" type="ORF">QNH39_13290</name>
</gene>
<keyword evidence="2" id="KW-1133">Transmembrane helix</keyword>
<dbReference type="EMBL" id="CP126114">
    <property type="protein sequence ID" value="WHY88743.1"/>
    <property type="molecule type" value="Genomic_DNA"/>
</dbReference>
<evidence type="ECO:0000256" key="2">
    <source>
        <dbReference type="SAM" id="Phobius"/>
    </source>
</evidence>
<dbReference type="InterPro" id="IPR052955">
    <property type="entry name" value="UPF0703_membrane_permease"/>
</dbReference>
<feature type="transmembrane region" description="Helical" evidence="2">
    <location>
        <begin position="47"/>
        <end position="64"/>
    </location>
</feature>
<dbReference type="InterPro" id="IPR015402">
    <property type="entry name" value="DUF1980"/>
</dbReference>
<protein>
    <submittedName>
        <fullName evidence="5">TIGR03943 family protein</fullName>
    </submittedName>
</protein>
<sequence length="303" mass="33798">MKRMNSEKKTYHHLFRGIILIGFMLLLLKLLLTNNITLFIAPKMNGFVYFTLFVFLLLGVLLIFRGTSEENAHYDCECEGEHSYPKLKLMSLLLYLIFIIPITTGLLFADHVLGSSVAKNRTLKLGADSQDMANIQPVKKNSSSSNPSQPDSTLGSSSAEMPEPLTQTEYSSLTSNLLQAPSVNVTDDTYVPMVNIIQEKLPKMIGKTITIKGFIYREKNLFQDQIIIARYGITCCVADASVYGIMAKGIVASLPNDKWIQVTGTIEQTIFDGSSIPIINIQDYKIIPVPKQPYVYDAGVRIE</sequence>